<dbReference type="EMBL" id="QRDL01000005">
    <property type="protein sequence ID" value="RED02024.1"/>
    <property type="molecule type" value="Genomic_DNA"/>
</dbReference>
<dbReference type="CDD" id="cd02972">
    <property type="entry name" value="DsbA_family"/>
    <property type="match status" value="1"/>
</dbReference>
<evidence type="ECO:0000313" key="3">
    <source>
        <dbReference type="Proteomes" id="UP000256988"/>
    </source>
</evidence>
<protein>
    <submittedName>
        <fullName evidence="2">Thioredoxin-like protein</fullName>
    </submittedName>
</protein>
<reference evidence="2 3" key="1">
    <citation type="submission" date="2018-07" db="EMBL/GenBank/DDBJ databases">
        <title>Genome sequencing of rice bacterial endophytes.</title>
        <authorList>
            <person name="Venturi V."/>
        </authorList>
    </citation>
    <scope>NUCLEOTIDE SEQUENCE [LARGE SCALE GENOMIC DNA]</scope>
    <source>
        <strain evidence="2 3">AG1002</strain>
    </source>
</reference>
<name>A0A3D9EFP4_ECTOL</name>
<accession>A0A3D9EFP4</accession>
<proteinExistence type="predicted"/>
<dbReference type="SUPFAM" id="SSF52833">
    <property type="entry name" value="Thioredoxin-like"/>
    <property type="match status" value="1"/>
</dbReference>
<evidence type="ECO:0000259" key="1">
    <source>
        <dbReference type="Pfam" id="PF13462"/>
    </source>
</evidence>
<gene>
    <name evidence="2" type="ORF">DFO60_3649</name>
</gene>
<comment type="caution">
    <text evidence="2">The sequence shown here is derived from an EMBL/GenBank/DDBJ whole genome shotgun (WGS) entry which is preliminary data.</text>
</comment>
<organism evidence="2 3">
    <name type="scientific">Ectopseudomonas oleovorans</name>
    <name type="common">Pseudomonas oleovorans</name>
    <dbReference type="NCBI Taxonomy" id="301"/>
    <lineage>
        <taxon>Bacteria</taxon>
        <taxon>Pseudomonadati</taxon>
        <taxon>Pseudomonadota</taxon>
        <taxon>Gammaproteobacteria</taxon>
        <taxon>Pseudomonadales</taxon>
        <taxon>Pseudomonadaceae</taxon>
        <taxon>Ectopseudomonas</taxon>
    </lineage>
</organism>
<feature type="domain" description="Thioredoxin-like fold" evidence="1">
    <location>
        <begin position="41"/>
        <end position="192"/>
    </location>
</feature>
<dbReference type="InterPro" id="IPR036249">
    <property type="entry name" value="Thioredoxin-like_sf"/>
</dbReference>
<dbReference type="Gene3D" id="3.40.30.10">
    <property type="entry name" value="Glutaredoxin"/>
    <property type="match status" value="1"/>
</dbReference>
<sequence length="229" mass="25318">MMTGGLSRKQAALSLAAIPCLIFLAWQLCAWAFARTPETTTPPTFVYGTSKARFTLVEYADLECPYCKDAYSQVKQLIDRHEAVLNWQWHHLPLPMHGEAAQQEARLVTCAGWLGGNPVFWHAVEAVYQHSRGDGAGLAVPIEQLGLQPAVSLQRLLACIQDSTTVRRVVADQTATAAQKRINATPTFELRDNRSGRTIRLPSLLDDAGMLSAMDWLTTQEGADAQDRR</sequence>
<dbReference type="Proteomes" id="UP000256988">
    <property type="component" value="Unassembled WGS sequence"/>
</dbReference>
<dbReference type="AlphaFoldDB" id="A0A3D9EFP4"/>
<evidence type="ECO:0000313" key="2">
    <source>
        <dbReference type="EMBL" id="RED02024.1"/>
    </source>
</evidence>
<dbReference type="InterPro" id="IPR012336">
    <property type="entry name" value="Thioredoxin-like_fold"/>
</dbReference>
<dbReference type="Pfam" id="PF13462">
    <property type="entry name" value="Thioredoxin_4"/>
    <property type="match status" value="1"/>
</dbReference>